<dbReference type="InterPro" id="IPR018201">
    <property type="entry name" value="Ketoacyl_synth_AS"/>
</dbReference>
<feature type="domain" description="Carrier" evidence="6">
    <location>
        <begin position="1380"/>
        <end position="1460"/>
    </location>
</feature>
<evidence type="ECO:0000256" key="1">
    <source>
        <dbReference type="ARBA" id="ARBA00022450"/>
    </source>
</evidence>
<feature type="active site" description="Proton acceptor; for dehydratase activity" evidence="4">
    <location>
        <position position="2025"/>
    </location>
</feature>
<sequence length="2288" mass="248325">MAKEQQHSEQYIHSVPIAIIGMGCLFPKARNLQEYWINIREGVDAITEIPATHWNPDDYFHSDPKAPDKTYARCGGFLPTIDFNPLEFGIVPNALEATDTSQLLSLVVAQEALRDAGYLDREFNRARTSVILGVTGAQELVIPLGARLGHPIWRKALRDAGLDEAITQDVVERIGQGYVEWQENSFPGLLGNVIAGRIANRFDLGGTNCAVDAACASSLSAVHLAMLELASDQADMVLTGGVDAFNHVFMYMCFSKTPALSPSGHARPFDHQCDGTALGEGIGIMVLKRLEDARRDGDKVYAIIKGIGSSSDGKGNSIYAPSAEGQMRAFRKTYALAGITPDTIELMEAHGTGTKAGDAAEIRSMTEVYKAAQKNGSWCALGSVKSQIGHTKSAAGVAGLIKAALALHHKVLPPTIKVEKPAPALEDGKTPFYVNTVKRPWLPVETHPRRAAVSSFGFGGSNFHCVLEEYLSRKPAIDWSGTTQILTFSADQLPELQAKLQAIEPQLSWPKLRSKAAQLRQQFDAKQTHRLVLVVEQEKTDFAKILKNAQVMLDKNQGKTSWSTPDGIFYGKGPVPGKLGVIFPGQGSQYVGMLRDLSCQFPQFQEILETANRVFQQGQNPSEIHRLSDLIYPHPTFTEEEHQKNAAVLQSTQIAQPAIGAVSLGLLKILQYFGIQPEEVAGHSYGELVALCAAGVLDTDTFFAMSKLRGQLMGQKSGDKGSMLAVQGDLNFVKQILEEEQIDLVIANKNSPQQTVLSGATKEVERAANVMKERGIRCKHLNVAAAFHSSFVADASGAFLEALKQIEIHAPTMPVYADSTAELYPDDIDQIRELLAGQLANPVDFIGIIENMYASGVRTFFEVGPSSQMNGLIKAILEGKEVETFAVDTSGGKRSGESDLARALSQLAASGYYVRIAAWDEHAPIFDENATVSKKQAMVIPLSGANYFKPKPSKPPVTRKIVTMPDNGAGIQTPLATSSVSSQPPGAAQKTAFPSGEKMSQNDRAKPISQVSTSVSSSPVSSSQATLPVSFQQPAAIIPPVPPKSPTITSLDLSEALRMTQENLRTLQKFQQQSADLHRQFLEGQEATRQTFDRLFSQQQNLLLGTFTQAVSQVAPQTEVQIVQPFRLSRQTPEPATPAVQVEQTSSQPVAPAAPLESQTPPAMSEPELSEPNLNVKPVTTTPASDTTQVESVLLDVVSEKTGYPIDMLDLEMGLDADLGIDSIKRVEILSALQEQLPDVPEIRADQIGKLQTLRQIVELLGVGRPTPPTPVSVGMPSVDSGQVEKVLLDVVAEKTGYPQEMLDLDMGLDADLGIDSIKRVEILSALQHQLPGVPEISSDQLGQIQNLRQIVDFLSVSVVTPPHQKSAKSDSVKSKTDGVDANQVKTVLLQVVSEKTGYPEEMLDLDMGLDADLGIDSIKRVEILSALQHQLPEAPEIGSDQIGEIQNLRQIVEFLTRASHISLEQLDLQPHTQSEPEPEIKMSASEASASELERNVIVPITLVSPDTRKQIALESGSTIWITEDGTGFSVQLASRLQQQGFQTQCLALSQIAEATVPESLRGLILLAPPSETFLPSFLNEAFVGLQHAGVVLRRQPAVFMTVSRLDGRFGFGSLNPAVNPISGGLAGLAKTAGREWSQVQSKALDLSPEIKDMETIADAIVDELLRIGPAEVGITPQGRIILQLEPQPLVSGVAAGRLSHKDVIVVSGGARGVTAACALAMAQTWQPTMILFGRSPAPAPEPSWLAGLTDETDIKQGIICQAGRKLGPKEVGQSYQRIMANREILRTLANLEATGAKAIYRSVDVRDAKAVKSILNEIQEQCGPITGLVHGAGVLADKRIEDKTVEQFDRVYGTKVEGALNLLAGLQSNPLKILVFFSSTTARLGRIGQVDYAVANEVLNKIAQQQARLRPDCRVVAVNWGPWAGGMVTPALEKIFASEGIGLIPLQAGAHYLVQELSLTPASAPVEIVVLNRESRKTVPEVQIIPSQSASATQIPQVSSTEVVMHVAFERTLTITEYPFLASHVINGRAVLPMAMSIEWMAHAALHNHPGLLLHGFNDLRMLKGIALQRKESYPIRVLVGEATKRDDVFRIPVEMRGVTSAGQDVLHVRADFLLSTKLQQGQRTINGLATGTYPHQNGDLYHQYLFHGPDFHGIEQVEAYAVNGIVAKVKAAPHPSSWIKQPLRTYWLTDPLVIDSGFQLLILWSFAQRQAGSLPAYIGQYRQFNSKFSPEGGRIVAKVTTNEQHHARATIEFLDLNGNLLARMEEYECTIDSSLNQAFRKNTLEI</sequence>
<feature type="active site" description="Proton donor; for dehydratase activity" evidence="4">
    <location>
        <position position="2197"/>
    </location>
</feature>
<dbReference type="SUPFAM" id="SSF53901">
    <property type="entry name" value="Thiolase-like"/>
    <property type="match status" value="1"/>
</dbReference>
<dbReference type="PROSITE" id="PS52004">
    <property type="entry name" value="KS3_2"/>
    <property type="match status" value="1"/>
</dbReference>
<keyword evidence="3" id="KW-0808">Transferase</keyword>
<dbReference type="Pfam" id="PF00109">
    <property type="entry name" value="ketoacyl-synt"/>
    <property type="match status" value="1"/>
</dbReference>
<dbReference type="Pfam" id="PF00698">
    <property type="entry name" value="Acyl_transf_1"/>
    <property type="match status" value="1"/>
</dbReference>
<evidence type="ECO:0000256" key="3">
    <source>
        <dbReference type="ARBA" id="ARBA00022679"/>
    </source>
</evidence>
<keyword evidence="2" id="KW-0597">Phosphoprotein</keyword>
<dbReference type="SUPFAM" id="SSF52151">
    <property type="entry name" value="FabD/lysophospholipase-like"/>
    <property type="match status" value="1"/>
</dbReference>
<feature type="region of interest" description="Disordered" evidence="5">
    <location>
        <begin position="1129"/>
        <end position="1185"/>
    </location>
</feature>
<dbReference type="InterPro" id="IPR052568">
    <property type="entry name" value="PKS-FAS_Synthase"/>
</dbReference>
<evidence type="ECO:0000256" key="4">
    <source>
        <dbReference type="PROSITE-ProRule" id="PRU01363"/>
    </source>
</evidence>
<dbReference type="Pfam" id="PF02801">
    <property type="entry name" value="Ketoacyl-synt_C"/>
    <property type="match status" value="1"/>
</dbReference>
<evidence type="ECO:0000259" key="6">
    <source>
        <dbReference type="PROSITE" id="PS50075"/>
    </source>
</evidence>
<dbReference type="HOGENOM" id="CLU_000022_30_2_0"/>
<dbReference type="SMART" id="SM00825">
    <property type="entry name" value="PKS_KS"/>
    <property type="match status" value="1"/>
</dbReference>
<dbReference type="InterPro" id="IPR049551">
    <property type="entry name" value="PKS_DH_C"/>
</dbReference>
<dbReference type="CDD" id="cd00833">
    <property type="entry name" value="PKS"/>
    <property type="match status" value="1"/>
</dbReference>
<dbReference type="CDD" id="cd08953">
    <property type="entry name" value="KR_2_SDR_x"/>
    <property type="match status" value="1"/>
</dbReference>
<dbReference type="PROSITE" id="PS52019">
    <property type="entry name" value="PKS_MFAS_DH"/>
    <property type="match status" value="1"/>
</dbReference>
<dbReference type="EMBL" id="DF820473">
    <property type="protein sequence ID" value="GAK60375.1"/>
    <property type="molecule type" value="Genomic_DNA"/>
</dbReference>
<name>A0A081C720_VECG1</name>
<dbReference type="Pfam" id="PF00550">
    <property type="entry name" value="PP-binding"/>
    <property type="match status" value="3"/>
</dbReference>
<dbReference type="InterPro" id="IPR036736">
    <property type="entry name" value="ACP-like_sf"/>
</dbReference>
<dbReference type="GO" id="GO:0006633">
    <property type="term" value="P:fatty acid biosynthetic process"/>
    <property type="evidence" value="ECO:0007669"/>
    <property type="project" value="InterPro"/>
</dbReference>
<evidence type="ECO:0000256" key="2">
    <source>
        <dbReference type="ARBA" id="ARBA00022553"/>
    </source>
</evidence>
<dbReference type="InterPro" id="IPR014030">
    <property type="entry name" value="Ketoacyl_synth_N"/>
</dbReference>
<dbReference type="Gene3D" id="3.40.47.10">
    <property type="match status" value="1"/>
</dbReference>
<feature type="region of interest" description="N-terminal hotdog fold" evidence="4">
    <location>
        <begin position="1989"/>
        <end position="2121"/>
    </location>
</feature>
<feature type="domain" description="PKS/mFAS DH" evidence="8">
    <location>
        <begin position="1989"/>
        <end position="2280"/>
    </location>
</feature>
<organism evidence="9">
    <name type="scientific">Vecturithrix granuli</name>
    <dbReference type="NCBI Taxonomy" id="1499967"/>
    <lineage>
        <taxon>Bacteria</taxon>
        <taxon>Candidatus Moduliflexota</taxon>
        <taxon>Candidatus Vecturitrichia</taxon>
        <taxon>Candidatus Vecturitrichales</taxon>
        <taxon>Candidatus Vecturitrichaceae</taxon>
        <taxon>Candidatus Vecturithrix</taxon>
    </lineage>
</organism>
<dbReference type="InterPro" id="IPR049900">
    <property type="entry name" value="PKS_mFAS_DH"/>
</dbReference>
<dbReference type="InterPro" id="IPR014031">
    <property type="entry name" value="Ketoacyl_synth_C"/>
</dbReference>
<feature type="compositionally biased region" description="Low complexity" evidence="5">
    <location>
        <begin position="1009"/>
        <end position="1019"/>
    </location>
</feature>
<dbReference type="PANTHER" id="PTHR43074">
    <property type="entry name" value="OMEGA-3 POLYUNSATURATED FATTY ACID SYNTHASE PFAB-RELATED"/>
    <property type="match status" value="1"/>
</dbReference>
<proteinExistence type="predicted"/>
<dbReference type="STRING" id="1499967.U27_00266"/>
<dbReference type="InterPro" id="IPR014043">
    <property type="entry name" value="Acyl_transferase_dom"/>
</dbReference>
<protein>
    <submittedName>
        <fullName evidence="9">Erythronolide synthase</fullName>
    </submittedName>
</protein>
<dbReference type="Gene3D" id="3.40.50.720">
    <property type="entry name" value="NAD(P)-binding Rossmann-like Domain"/>
    <property type="match status" value="1"/>
</dbReference>
<dbReference type="SUPFAM" id="SSF47336">
    <property type="entry name" value="ACP-like"/>
    <property type="match status" value="3"/>
</dbReference>
<dbReference type="PROSITE" id="PS00606">
    <property type="entry name" value="KS3_1"/>
    <property type="match status" value="1"/>
</dbReference>
<accession>A0A081C720</accession>
<dbReference type="SMART" id="SM00822">
    <property type="entry name" value="PKS_KR"/>
    <property type="match status" value="1"/>
</dbReference>
<dbReference type="eggNOG" id="COG3321">
    <property type="taxonomic scope" value="Bacteria"/>
</dbReference>
<dbReference type="InterPro" id="IPR016036">
    <property type="entry name" value="Malonyl_transacylase_ACP-bd"/>
</dbReference>
<dbReference type="SMART" id="SM00827">
    <property type="entry name" value="PKS_AT"/>
    <property type="match status" value="1"/>
</dbReference>
<dbReference type="InterPro" id="IPR042104">
    <property type="entry name" value="PKS_dehydratase_sf"/>
</dbReference>
<feature type="domain" description="Ketosynthase family 3 (KS3)" evidence="7">
    <location>
        <begin position="14"/>
        <end position="469"/>
    </location>
</feature>
<evidence type="ECO:0000256" key="5">
    <source>
        <dbReference type="SAM" id="MobiDB-lite"/>
    </source>
</evidence>
<dbReference type="InterPro" id="IPR020841">
    <property type="entry name" value="PKS_Beta-ketoAc_synthase_dom"/>
</dbReference>
<dbReference type="SUPFAM" id="SSF51735">
    <property type="entry name" value="NAD(P)-binding Rossmann-fold domains"/>
    <property type="match status" value="1"/>
</dbReference>
<keyword evidence="1" id="KW-0596">Phosphopantetheine</keyword>
<dbReference type="Gene3D" id="1.10.1200.10">
    <property type="entry name" value="ACP-like"/>
    <property type="match status" value="3"/>
</dbReference>
<dbReference type="PANTHER" id="PTHR43074:SF1">
    <property type="entry name" value="BETA-KETOACYL SYNTHASE FAMILY PROTEIN-RELATED"/>
    <property type="match status" value="1"/>
</dbReference>
<evidence type="ECO:0000313" key="10">
    <source>
        <dbReference type="Proteomes" id="UP000030661"/>
    </source>
</evidence>
<dbReference type="Gene3D" id="3.10.129.110">
    <property type="entry name" value="Polyketide synthase dehydratase"/>
    <property type="match status" value="1"/>
</dbReference>
<dbReference type="GO" id="GO:0004315">
    <property type="term" value="F:3-oxoacyl-[acyl-carrier-protein] synthase activity"/>
    <property type="evidence" value="ECO:0007669"/>
    <property type="project" value="InterPro"/>
</dbReference>
<dbReference type="Pfam" id="PF21089">
    <property type="entry name" value="PKS_DH_N"/>
    <property type="match status" value="1"/>
</dbReference>
<evidence type="ECO:0000313" key="9">
    <source>
        <dbReference type="EMBL" id="GAK60375.1"/>
    </source>
</evidence>
<dbReference type="PROSITE" id="PS50075">
    <property type="entry name" value="CARRIER"/>
    <property type="match status" value="3"/>
</dbReference>
<feature type="region of interest" description="C-terminal hotdog fold" evidence="4">
    <location>
        <begin position="2134"/>
        <end position="2280"/>
    </location>
</feature>
<reference evidence="9" key="1">
    <citation type="journal article" date="2015" name="PeerJ">
        <title>First genomic representation of candidate bacterial phylum KSB3 points to enhanced environmental sensing as a trigger of wastewater bulking.</title>
        <authorList>
            <person name="Sekiguchi Y."/>
            <person name="Ohashi A."/>
            <person name="Parks D.H."/>
            <person name="Yamauchi T."/>
            <person name="Tyson G.W."/>
            <person name="Hugenholtz P."/>
        </authorList>
    </citation>
    <scope>NUCLEOTIDE SEQUENCE [LARGE SCALE GENOMIC DNA]</scope>
</reference>
<dbReference type="Gene3D" id="3.40.366.10">
    <property type="entry name" value="Malonyl-Coenzyme A Acyl Carrier Protein, domain 2"/>
    <property type="match status" value="1"/>
</dbReference>
<dbReference type="InterPro" id="IPR013968">
    <property type="entry name" value="PKS_KR"/>
</dbReference>
<dbReference type="PROSITE" id="PS51257">
    <property type="entry name" value="PROKAR_LIPOPROTEIN"/>
    <property type="match status" value="1"/>
</dbReference>
<feature type="region of interest" description="Disordered" evidence="5">
    <location>
        <begin position="968"/>
        <end position="1019"/>
    </location>
</feature>
<dbReference type="InterPro" id="IPR016039">
    <property type="entry name" value="Thiolase-like"/>
</dbReference>
<feature type="domain" description="Carrier" evidence="6">
    <location>
        <begin position="1185"/>
        <end position="1265"/>
    </location>
</feature>
<dbReference type="Pfam" id="PF08659">
    <property type="entry name" value="KR"/>
    <property type="match status" value="1"/>
</dbReference>
<dbReference type="SUPFAM" id="SSF55048">
    <property type="entry name" value="Probable ACP-binding domain of malonyl-CoA ACP transacylase"/>
    <property type="match status" value="1"/>
</dbReference>
<dbReference type="InterPro" id="IPR001227">
    <property type="entry name" value="Ac_transferase_dom_sf"/>
</dbReference>
<dbReference type="InterPro" id="IPR057326">
    <property type="entry name" value="KR_dom"/>
</dbReference>
<dbReference type="Proteomes" id="UP000030661">
    <property type="component" value="Unassembled WGS sequence"/>
</dbReference>
<dbReference type="InterPro" id="IPR009081">
    <property type="entry name" value="PP-bd_ACP"/>
</dbReference>
<dbReference type="Pfam" id="PF14765">
    <property type="entry name" value="PS-DH"/>
    <property type="match status" value="1"/>
</dbReference>
<dbReference type="InterPro" id="IPR016035">
    <property type="entry name" value="Acyl_Trfase/lysoPLipase"/>
</dbReference>
<feature type="domain" description="Carrier" evidence="6">
    <location>
        <begin position="1279"/>
        <end position="1359"/>
    </location>
</feature>
<gene>
    <name evidence="9" type="ORF">U27_00266</name>
</gene>
<dbReference type="InterPro" id="IPR049552">
    <property type="entry name" value="PKS_DH_N"/>
</dbReference>
<evidence type="ECO:0000259" key="7">
    <source>
        <dbReference type="PROSITE" id="PS52004"/>
    </source>
</evidence>
<dbReference type="InterPro" id="IPR036291">
    <property type="entry name" value="NAD(P)-bd_dom_sf"/>
</dbReference>
<feature type="compositionally biased region" description="Polar residues" evidence="5">
    <location>
        <begin position="974"/>
        <end position="984"/>
    </location>
</feature>
<evidence type="ECO:0000259" key="8">
    <source>
        <dbReference type="PROSITE" id="PS52019"/>
    </source>
</evidence>
<dbReference type="eggNOG" id="COG1028">
    <property type="taxonomic scope" value="Bacteria"/>
</dbReference>
<keyword evidence="10" id="KW-1185">Reference proteome</keyword>